<name>A0ABU7YKZ0_9GAMM</name>
<proteinExistence type="predicted"/>
<accession>A0ABU7YKZ0</accession>
<evidence type="ECO:0000313" key="3">
    <source>
        <dbReference type="Proteomes" id="UP001334501"/>
    </source>
</evidence>
<protein>
    <submittedName>
        <fullName evidence="2">Uncharacterized protein</fullName>
    </submittedName>
</protein>
<evidence type="ECO:0000256" key="1">
    <source>
        <dbReference type="SAM" id="Phobius"/>
    </source>
</evidence>
<organism evidence="2 3">
    <name type="scientific">Lysobacter zhanggongensis</name>
    <dbReference type="NCBI Taxonomy" id="1774951"/>
    <lineage>
        <taxon>Bacteria</taxon>
        <taxon>Pseudomonadati</taxon>
        <taxon>Pseudomonadota</taxon>
        <taxon>Gammaproteobacteria</taxon>
        <taxon>Lysobacterales</taxon>
        <taxon>Lysobacteraceae</taxon>
        <taxon>Lysobacter</taxon>
    </lineage>
</organism>
<gene>
    <name evidence="2" type="ORF">SNE33_00065</name>
</gene>
<sequence>MEFVTNFGLACACVFVAWGGFGLIAAWLVPALKNSPLLGSKMFIGGLEPTRTNLTLVSFSGIALGVALSSLVLLYWLLFWASFVVYAALAIWLRRRHSGREA</sequence>
<dbReference type="RefSeq" id="WP_412698770.1">
    <property type="nucleotide sequence ID" value="NZ_JAXGFO010000001.1"/>
</dbReference>
<feature type="transmembrane region" description="Helical" evidence="1">
    <location>
        <begin position="6"/>
        <end position="29"/>
    </location>
</feature>
<dbReference type="Proteomes" id="UP001334501">
    <property type="component" value="Unassembled WGS sequence"/>
</dbReference>
<comment type="caution">
    <text evidence="2">The sequence shown here is derived from an EMBL/GenBank/DDBJ whole genome shotgun (WGS) entry which is preliminary data.</text>
</comment>
<keyword evidence="1" id="KW-0812">Transmembrane</keyword>
<dbReference type="EMBL" id="JAXGFO010000001">
    <property type="protein sequence ID" value="MEG3156309.1"/>
    <property type="molecule type" value="Genomic_DNA"/>
</dbReference>
<reference evidence="2 3" key="1">
    <citation type="journal article" date="2017" name="Curr. Microbiol.">
        <title>Lysobacter zhanggongensis sp. nov. Isolated from a Pit Mud.</title>
        <authorList>
            <person name="Zhang X.F."/>
            <person name="Wang H.H."/>
            <person name="Sun X.Y."/>
            <person name="Pan C.M."/>
        </authorList>
    </citation>
    <scope>NUCLEOTIDE SEQUENCE [LARGE SCALE GENOMIC DNA]</scope>
    <source>
        <strain evidence="2 3">ZGLJ7-1</strain>
    </source>
</reference>
<evidence type="ECO:0000313" key="2">
    <source>
        <dbReference type="EMBL" id="MEG3156309.1"/>
    </source>
</evidence>
<keyword evidence="1" id="KW-0472">Membrane</keyword>
<keyword evidence="1" id="KW-1133">Transmembrane helix</keyword>
<keyword evidence="3" id="KW-1185">Reference proteome</keyword>
<feature type="transmembrane region" description="Helical" evidence="1">
    <location>
        <begin position="74"/>
        <end position="93"/>
    </location>
</feature>